<sequence>MTTTSFVRPSTRPDEIHALLTGVERYNPQKAGQLEDYLLRQCANPDHTTNHDLMANLGLLKMYQFNPDLVDLDVIRRILAKA</sequence>
<gene>
    <name evidence="1" type="ORF">LPJ66_011687</name>
</gene>
<keyword evidence="2" id="KW-1185">Reference proteome</keyword>
<reference evidence="1" key="1">
    <citation type="submission" date="2022-07" db="EMBL/GenBank/DDBJ databases">
        <title>Phylogenomic reconstructions and comparative analyses of Kickxellomycotina fungi.</title>
        <authorList>
            <person name="Reynolds N.K."/>
            <person name="Stajich J.E."/>
            <person name="Barry K."/>
            <person name="Grigoriev I.V."/>
            <person name="Crous P."/>
            <person name="Smith M.E."/>
        </authorList>
    </citation>
    <scope>NUCLEOTIDE SEQUENCE</scope>
    <source>
        <strain evidence="1">Benny 63K</strain>
    </source>
</reference>
<comment type="caution">
    <text evidence="1">The sequence shown here is derived from an EMBL/GenBank/DDBJ whole genome shotgun (WGS) entry which is preliminary data.</text>
</comment>
<proteinExistence type="predicted"/>
<evidence type="ECO:0000313" key="1">
    <source>
        <dbReference type="EMBL" id="KAJ1879451.1"/>
    </source>
</evidence>
<protein>
    <submittedName>
        <fullName evidence="1">Uncharacterized protein</fullName>
    </submittedName>
</protein>
<accession>A0ACC1I2Y3</accession>
<feature type="non-terminal residue" evidence="1">
    <location>
        <position position="82"/>
    </location>
</feature>
<dbReference type="Proteomes" id="UP001150581">
    <property type="component" value="Unassembled WGS sequence"/>
</dbReference>
<organism evidence="1 2">
    <name type="scientific">Kickxella alabastrina</name>
    <dbReference type="NCBI Taxonomy" id="61397"/>
    <lineage>
        <taxon>Eukaryota</taxon>
        <taxon>Fungi</taxon>
        <taxon>Fungi incertae sedis</taxon>
        <taxon>Zoopagomycota</taxon>
        <taxon>Kickxellomycotina</taxon>
        <taxon>Kickxellomycetes</taxon>
        <taxon>Kickxellales</taxon>
        <taxon>Kickxellaceae</taxon>
        <taxon>Kickxella</taxon>
    </lineage>
</organism>
<name>A0ACC1I2Y3_9FUNG</name>
<evidence type="ECO:0000313" key="2">
    <source>
        <dbReference type="Proteomes" id="UP001150581"/>
    </source>
</evidence>
<dbReference type="EMBL" id="JANBPG010003727">
    <property type="protein sequence ID" value="KAJ1879451.1"/>
    <property type="molecule type" value="Genomic_DNA"/>
</dbReference>